<feature type="domain" description="Membrane insertase YidC/Oxa/ALB C-terminal" evidence="14">
    <location>
        <begin position="31"/>
        <end position="269"/>
    </location>
</feature>
<proteinExistence type="inferred from homology"/>
<dbReference type="GO" id="GO:0051205">
    <property type="term" value="P:protein insertion into membrane"/>
    <property type="evidence" value="ECO:0007669"/>
    <property type="project" value="TreeGrafter"/>
</dbReference>
<accession>F8DYH0</accession>
<feature type="transmembrane region" description="Helical" evidence="13">
    <location>
        <begin position="31"/>
        <end position="51"/>
    </location>
</feature>
<evidence type="ECO:0000256" key="1">
    <source>
        <dbReference type="ARBA" id="ARBA00004141"/>
    </source>
</evidence>
<evidence type="ECO:0000256" key="10">
    <source>
        <dbReference type="ARBA" id="ARBA00033245"/>
    </source>
</evidence>
<evidence type="ECO:0000313" key="16">
    <source>
        <dbReference type="Proteomes" id="UP000000492"/>
    </source>
</evidence>
<comment type="similarity">
    <text evidence="2">Belongs to the OXA1/ALB3/YidC family. Type 1 subfamily.</text>
</comment>
<dbReference type="KEGG" id="crd:CRES_0500"/>
<reference evidence="15 16" key="1">
    <citation type="journal article" date="2012" name="BMC Genomics">
        <title>Complete genome sequence, lifestyle, and multi-drug resistance of the human pathogen Corynebacterium resistens DSM 45100 isolated from blood samples of a leukemia patient.</title>
        <authorList>
            <person name="Schroder J."/>
            <person name="Maus I."/>
            <person name="Meyer K."/>
            <person name="Wordemann S."/>
            <person name="Blom J."/>
            <person name="Jaenicke S."/>
            <person name="Schneider J."/>
            <person name="Trost E."/>
            <person name="Tauch A."/>
        </authorList>
    </citation>
    <scope>NUCLEOTIDE SEQUENCE [LARGE SCALE GENOMIC DNA]</scope>
    <source>
        <strain evidence="16">DSM 45100 / JCM 12819 / CCUG 50093 / GTC 2026 / SICGH 158</strain>
    </source>
</reference>
<evidence type="ECO:0000256" key="9">
    <source>
        <dbReference type="ARBA" id="ARBA00031538"/>
    </source>
</evidence>
<dbReference type="PANTHER" id="PTHR12428:SF65">
    <property type="entry name" value="CYTOCHROME C OXIDASE ASSEMBLY PROTEIN COX18, MITOCHONDRIAL"/>
    <property type="match status" value="1"/>
</dbReference>
<gene>
    <name evidence="15" type="ordered locus">CRES_0500</name>
</gene>
<dbReference type="InterPro" id="IPR001708">
    <property type="entry name" value="YidC/ALB3/OXA1/COX18"/>
</dbReference>
<keyword evidence="16" id="KW-1185">Reference proteome</keyword>
<evidence type="ECO:0000256" key="11">
    <source>
        <dbReference type="ARBA" id="ARBA00033342"/>
    </source>
</evidence>
<evidence type="ECO:0000256" key="8">
    <source>
        <dbReference type="ARBA" id="ARBA00026028"/>
    </source>
</evidence>
<name>F8DYH0_CORRG</name>
<dbReference type="Proteomes" id="UP000000492">
    <property type="component" value="Chromosome"/>
</dbReference>
<dbReference type="GO" id="GO:0005886">
    <property type="term" value="C:plasma membrane"/>
    <property type="evidence" value="ECO:0007669"/>
    <property type="project" value="TreeGrafter"/>
</dbReference>
<evidence type="ECO:0000256" key="5">
    <source>
        <dbReference type="ARBA" id="ARBA00022989"/>
    </source>
</evidence>
<dbReference type="STRING" id="662755.CRES_0500"/>
<evidence type="ECO:0000256" key="13">
    <source>
        <dbReference type="SAM" id="Phobius"/>
    </source>
</evidence>
<evidence type="ECO:0000256" key="2">
    <source>
        <dbReference type="ARBA" id="ARBA00010527"/>
    </source>
</evidence>
<keyword evidence="6 13" id="KW-0472">Membrane</keyword>
<feature type="transmembrane region" description="Helical" evidence="13">
    <location>
        <begin position="224"/>
        <end position="243"/>
    </location>
</feature>
<feature type="transmembrane region" description="Helical" evidence="13">
    <location>
        <begin position="249"/>
        <end position="267"/>
    </location>
</feature>
<dbReference type="NCBIfam" id="TIGR03592">
    <property type="entry name" value="yidC_oxa1_cterm"/>
    <property type="match status" value="1"/>
</dbReference>
<organism evidence="15 16">
    <name type="scientific">Corynebacterium resistens (strain DSM 45100 / JCM 12819 / GTC 2026 / SICGH 158)</name>
    <dbReference type="NCBI Taxonomy" id="662755"/>
    <lineage>
        <taxon>Bacteria</taxon>
        <taxon>Bacillati</taxon>
        <taxon>Actinomycetota</taxon>
        <taxon>Actinomycetes</taxon>
        <taxon>Mycobacteriales</taxon>
        <taxon>Corynebacteriaceae</taxon>
        <taxon>Corynebacterium</taxon>
    </lineage>
</organism>
<keyword evidence="4 12" id="KW-0812">Transmembrane</keyword>
<comment type="function">
    <text evidence="7">Required for the insertion and/or proper folding and/or complex formation of integral membrane proteins into the membrane. Involved in integration of membrane proteins that insert both dependently and independently of the Sec translocase complex, as well as at least some lipoproteins. Aids folding of multispanning membrane proteins.</text>
</comment>
<feature type="transmembrane region" description="Helical" evidence="13">
    <location>
        <begin position="7"/>
        <end position="25"/>
    </location>
</feature>
<feature type="transmembrane region" description="Helical" evidence="13">
    <location>
        <begin position="181"/>
        <end position="203"/>
    </location>
</feature>
<feature type="transmembrane region" description="Helical" evidence="13">
    <location>
        <begin position="101"/>
        <end position="122"/>
    </location>
</feature>
<dbReference type="HOGENOM" id="CLU_036138_2_0_11"/>
<dbReference type="eggNOG" id="COG0706">
    <property type="taxonomic scope" value="Bacteria"/>
</dbReference>
<dbReference type="InterPro" id="IPR028055">
    <property type="entry name" value="YidC/Oxa/ALB_C"/>
</dbReference>
<dbReference type="PANTHER" id="PTHR12428">
    <property type="entry name" value="OXA1"/>
    <property type="match status" value="1"/>
</dbReference>
<evidence type="ECO:0000256" key="4">
    <source>
        <dbReference type="ARBA" id="ARBA00022692"/>
    </source>
</evidence>
<dbReference type="GO" id="GO:0032977">
    <property type="term" value="F:membrane insertase activity"/>
    <property type="evidence" value="ECO:0007669"/>
    <property type="project" value="InterPro"/>
</dbReference>
<evidence type="ECO:0000256" key="3">
    <source>
        <dbReference type="ARBA" id="ARBA00015325"/>
    </source>
</evidence>
<dbReference type="Pfam" id="PF02096">
    <property type="entry name" value="60KD_IMP"/>
    <property type="match status" value="1"/>
</dbReference>
<dbReference type="EMBL" id="CP002857">
    <property type="protein sequence ID" value="AEI08863.1"/>
    <property type="molecule type" value="Genomic_DNA"/>
</dbReference>
<protein>
    <recommendedName>
        <fullName evidence="3">Membrane protein insertase YidC</fullName>
    </recommendedName>
    <alternativeName>
        <fullName evidence="11">Foldase YidC</fullName>
    </alternativeName>
    <alternativeName>
        <fullName evidence="10">Membrane integrase YidC</fullName>
    </alternativeName>
    <alternativeName>
        <fullName evidence="9">Membrane protein YidC</fullName>
    </alternativeName>
</protein>
<keyword evidence="5 13" id="KW-1133">Transmembrane helix</keyword>
<evidence type="ECO:0000256" key="6">
    <source>
        <dbReference type="ARBA" id="ARBA00023136"/>
    </source>
</evidence>
<dbReference type="AlphaFoldDB" id="F8DYH0"/>
<dbReference type="OrthoDB" id="9780552at2"/>
<sequence length="327" mass="37417">MEYVQKLVAWVLKLWHSLFAGFLGLDASTAWVISIVMLVVTIRGLLFPLAYRQYASGRHLVNLRPSLRRLNAEYKGKKDAEARKEKLARERELRKNSDYKMVDGCIPALIQVPLIIALYQLLLRIARPVEGIDAPHHGFGSLTSEDVSHFLDARLFDVPISSYHIMNANTLAELGTTRSSVFWLALPLATCAAVFTTANWAYTMKRNLQTVDHESFAARGFMKLMWVFGPFLFLFPLVFGLLGPAPIAILMYWVCSNLWTAMQTFIIQRTLDKRVPYTTEFREYHAEQKQLYLDRKKTKRTRKLKSAESDRGPLVGMRFAQVETSPP</sequence>
<evidence type="ECO:0000259" key="14">
    <source>
        <dbReference type="Pfam" id="PF02096"/>
    </source>
</evidence>
<evidence type="ECO:0000256" key="12">
    <source>
        <dbReference type="RuleBase" id="RU003945"/>
    </source>
</evidence>
<evidence type="ECO:0000313" key="15">
    <source>
        <dbReference type="EMBL" id="AEI08863.1"/>
    </source>
</evidence>
<comment type="subcellular location">
    <subcellularLocation>
        <location evidence="1 12">Membrane</location>
        <topology evidence="1 12">Multi-pass membrane protein</topology>
    </subcellularLocation>
</comment>
<comment type="subunit">
    <text evidence="8">Interacts with the Sec translocase complex via SecD. Specifically interacts with transmembrane segments of nascent integral membrane proteins during membrane integration.</text>
</comment>
<evidence type="ECO:0000256" key="7">
    <source>
        <dbReference type="ARBA" id="ARBA00025034"/>
    </source>
</evidence>